<dbReference type="SUPFAM" id="SSF51695">
    <property type="entry name" value="PLC-like phosphodiesterases"/>
    <property type="match status" value="1"/>
</dbReference>
<proteinExistence type="predicted"/>
<evidence type="ECO:0000313" key="3">
    <source>
        <dbReference type="Proteomes" id="UP000179069"/>
    </source>
</evidence>
<dbReference type="EMBL" id="MHCI01000014">
    <property type="protein sequence ID" value="OGY16582.1"/>
    <property type="molecule type" value="Genomic_DNA"/>
</dbReference>
<dbReference type="InterPro" id="IPR030395">
    <property type="entry name" value="GP_PDE_dom"/>
</dbReference>
<dbReference type="AlphaFoldDB" id="A0A1G1VME5"/>
<sequence length="261" mass="29698">MNRFDFPQDRVLIGAHRGASGYAPENTLAAFRKAIELKADFIELDVRMSKDKQLVVIHDEVLERTTNDKGVVGMKNLNDLCSLDAGSWFGESFLHERIPTLEEVFLLVKDAGMPLAIEIKIPGLYRNISRYPDIEERVIQLIERFSYNDKVLVLSYDQQTLKEVKKLNPTLKMGFLCGGNYMDPVSLLTQCEANGIHIWWEYASRSLAALLHEHGYYLAASAALFCDLSRLAECKRVVANGIDLFCTSHPDRLRRFLSKKL</sequence>
<name>A0A1G1VME5_9BACT</name>
<dbReference type="Proteomes" id="UP000179069">
    <property type="component" value="Unassembled WGS sequence"/>
</dbReference>
<dbReference type="GO" id="GO:0006629">
    <property type="term" value="P:lipid metabolic process"/>
    <property type="evidence" value="ECO:0007669"/>
    <property type="project" value="InterPro"/>
</dbReference>
<dbReference type="GO" id="GO:0008081">
    <property type="term" value="F:phosphoric diester hydrolase activity"/>
    <property type="evidence" value="ECO:0007669"/>
    <property type="project" value="InterPro"/>
</dbReference>
<feature type="domain" description="GP-PDE" evidence="1">
    <location>
        <begin position="11"/>
        <end position="257"/>
    </location>
</feature>
<dbReference type="InterPro" id="IPR017946">
    <property type="entry name" value="PLC-like_Pdiesterase_TIM-brl"/>
</dbReference>
<evidence type="ECO:0000313" key="2">
    <source>
        <dbReference type="EMBL" id="OGY16582.1"/>
    </source>
</evidence>
<evidence type="ECO:0000259" key="1">
    <source>
        <dbReference type="PROSITE" id="PS51704"/>
    </source>
</evidence>
<protein>
    <recommendedName>
        <fullName evidence="1">GP-PDE domain-containing protein</fullName>
    </recommendedName>
</protein>
<comment type="caution">
    <text evidence="2">The sequence shown here is derived from an EMBL/GenBank/DDBJ whole genome shotgun (WGS) entry which is preliminary data.</text>
</comment>
<dbReference type="Pfam" id="PF03009">
    <property type="entry name" value="GDPD"/>
    <property type="match status" value="1"/>
</dbReference>
<dbReference type="PROSITE" id="PS51704">
    <property type="entry name" value="GP_PDE"/>
    <property type="match status" value="1"/>
</dbReference>
<organism evidence="2 3">
    <name type="scientific">Candidatus Chisholmbacteria bacterium RIFCSPHIGHO2_01_FULL_49_18</name>
    <dbReference type="NCBI Taxonomy" id="1797590"/>
    <lineage>
        <taxon>Bacteria</taxon>
        <taxon>Candidatus Chisholmiibacteriota</taxon>
    </lineage>
</organism>
<dbReference type="PANTHER" id="PTHR46211">
    <property type="entry name" value="GLYCEROPHOSPHORYL DIESTER PHOSPHODIESTERASE"/>
    <property type="match status" value="1"/>
</dbReference>
<dbReference type="Gene3D" id="3.20.20.190">
    <property type="entry name" value="Phosphatidylinositol (PI) phosphodiesterase"/>
    <property type="match status" value="1"/>
</dbReference>
<accession>A0A1G1VME5</accession>
<dbReference type="PANTHER" id="PTHR46211:SF1">
    <property type="entry name" value="GLYCEROPHOSPHODIESTER PHOSPHODIESTERASE, CYTOPLASMIC"/>
    <property type="match status" value="1"/>
</dbReference>
<gene>
    <name evidence="2" type="ORF">A2785_03245</name>
</gene>
<reference evidence="2 3" key="1">
    <citation type="journal article" date="2016" name="Nat. Commun.">
        <title>Thousands of microbial genomes shed light on interconnected biogeochemical processes in an aquifer system.</title>
        <authorList>
            <person name="Anantharaman K."/>
            <person name="Brown C.T."/>
            <person name="Hug L.A."/>
            <person name="Sharon I."/>
            <person name="Castelle C.J."/>
            <person name="Probst A.J."/>
            <person name="Thomas B.C."/>
            <person name="Singh A."/>
            <person name="Wilkins M.J."/>
            <person name="Karaoz U."/>
            <person name="Brodie E.L."/>
            <person name="Williams K.H."/>
            <person name="Hubbard S.S."/>
            <person name="Banfield J.F."/>
        </authorList>
    </citation>
    <scope>NUCLEOTIDE SEQUENCE [LARGE SCALE GENOMIC DNA]</scope>
</reference>